<dbReference type="AlphaFoldDB" id="A0A8J7YU84"/>
<protein>
    <submittedName>
        <fullName evidence="4">RNA-binding protein</fullName>
    </submittedName>
</protein>
<evidence type="ECO:0000313" key="3">
    <source>
        <dbReference type="EMBL" id="NCN65021.1"/>
    </source>
</evidence>
<dbReference type="EMBL" id="JAACQH010000044">
    <property type="protein sequence ID" value="NCS91252.1"/>
    <property type="molecule type" value="Genomic_DNA"/>
</dbReference>
<dbReference type="Gene3D" id="2.40.50.100">
    <property type="match status" value="1"/>
</dbReference>
<organism evidence="4 5">
    <name type="scientific">Candidatus Altarchaeum hamiconexum</name>
    <dbReference type="NCBI Taxonomy" id="1803513"/>
    <lineage>
        <taxon>Archaea</taxon>
        <taxon>Candidatus Altarchaeota</taxon>
        <taxon>Candidatus Altiarchaeia</taxon>
        <taxon>Candidatus Altarchaeales</taxon>
        <taxon>Candidatus Altarchaeaceae</taxon>
        <taxon>Candidatus Altarchaeum</taxon>
    </lineage>
</organism>
<dbReference type="Gene3D" id="3.30.1370.10">
    <property type="entry name" value="K Homology domain, type 1"/>
    <property type="match status" value="1"/>
</dbReference>
<dbReference type="SMART" id="SM00316">
    <property type="entry name" value="S1"/>
    <property type="match status" value="1"/>
</dbReference>
<dbReference type="Proteomes" id="UP000768163">
    <property type="component" value="Unassembled WGS sequence"/>
</dbReference>
<dbReference type="InterPro" id="IPR004088">
    <property type="entry name" value="KH_dom_type_1"/>
</dbReference>
<dbReference type="SUPFAM" id="SSF54791">
    <property type="entry name" value="Eukaryotic type KH-domain (KH-domain type I)"/>
    <property type="match status" value="1"/>
</dbReference>
<proteinExistence type="predicted"/>
<dbReference type="SUPFAM" id="SSF50249">
    <property type="entry name" value="Nucleic acid-binding proteins"/>
    <property type="match status" value="1"/>
</dbReference>
<evidence type="ECO:0000256" key="1">
    <source>
        <dbReference type="ARBA" id="ARBA00022884"/>
    </source>
</evidence>
<dbReference type="Proteomes" id="UP000738826">
    <property type="component" value="Unassembled WGS sequence"/>
</dbReference>
<name>A0A8J7YU84_9ARCH</name>
<dbReference type="InterPro" id="IPR036612">
    <property type="entry name" value="KH_dom_type_1_sf"/>
</dbReference>
<dbReference type="Pfam" id="PF22625">
    <property type="entry name" value="ECR1_N_2"/>
    <property type="match status" value="1"/>
</dbReference>
<gene>
    <name evidence="4" type="ORF">GW779_02355</name>
    <name evidence="3" type="ORF">GW910_02955</name>
</gene>
<dbReference type="SUPFAM" id="SSF110324">
    <property type="entry name" value="Ribosomal L27 protein-like"/>
    <property type="match status" value="1"/>
</dbReference>
<evidence type="ECO:0000259" key="2">
    <source>
        <dbReference type="SMART" id="SM00316"/>
    </source>
</evidence>
<sequence length="208" mass="23112">MLYVNNKDIVIPGQLLAENERYGENCMSENSKIYSKIYGMAITGNIVEVISLKGVYVPRRDDVVIGVITGVRGPVCFVDINSPYEGVMISEKSNNFSSRLEENYNVRDIVSVIVSDVDEVKKTYVGRAFKIFGGNFIKINPKRVPRVIGKNKSMLNLIKQKSNCRIIVGQNGVIWLSDGNVKKAIEIINFVADNAYKAGLTDKVSAIQ</sequence>
<dbReference type="InterPro" id="IPR012340">
    <property type="entry name" value="NA-bd_OB-fold"/>
</dbReference>
<accession>A0A8J7YU84</accession>
<evidence type="ECO:0000313" key="4">
    <source>
        <dbReference type="EMBL" id="NCS91252.1"/>
    </source>
</evidence>
<feature type="domain" description="S1 motif" evidence="2">
    <location>
        <begin position="59"/>
        <end position="128"/>
    </location>
</feature>
<comment type="caution">
    <text evidence="4">The sequence shown here is derived from an EMBL/GenBank/DDBJ whole genome shotgun (WGS) entry which is preliminary data.</text>
</comment>
<dbReference type="Gene3D" id="2.40.50.140">
    <property type="entry name" value="Nucleic acid-binding proteins"/>
    <property type="match status" value="1"/>
</dbReference>
<dbReference type="EMBL" id="JAACVF010000074">
    <property type="protein sequence ID" value="NCN65021.1"/>
    <property type="molecule type" value="Genomic_DNA"/>
</dbReference>
<dbReference type="GO" id="GO:0003723">
    <property type="term" value="F:RNA binding"/>
    <property type="evidence" value="ECO:0007669"/>
    <property type="project" value="UniProtKB-KW"/>
</dbReference>
<reference evidence="4" key="1">
    <citation type="submission" date="2019-11" db="EMBL/GenBank/DDBJ databases">
        <title>Lipid analysis of CO2-rich subsurface aquifers suggests an autotrophy-based deep biosphere with lysolipids enriched in CPR bacteria.</title>
        <authorList>
            <person name="Probst A.J."/>
            <person name="Elling F.J."/>
            <person name="Castelle C.J."/>
            <person name="Zhu Q."/>
            <person name="Elvert M."/>
            <person name="Birarda G."/>
            <person name="Holman H.-Y."/>
            <person name="Lane K.R."/>
            <person name="Ladd B."/>
            <person name="Ryan M.C."/>
            <person name="Woyke T."/>
            <person name="Hinrichs K.-U."/>
            <person name="Banfield J.F."/>
        </authorList>
    </citation>
    <scope>NUCLEOTIDE SEQUENCE</scope>
    <source>
        <strain evidence="3">CG_2015-01_33_1645</strain>
        <strain evidence="4">CG_2015-04_33_537</strain>
    </source>
</reference>
<dbReference type="InterPro" id="IPR003029">
    <property type="entry name" value="S1_domain"/>
</dbReference>
<dbReference type="InterPro" id="IPR054371">
    <property type="entry name" value="RRP4_N"/>
</dbReference>
<keyword evidence="1" id="KW-0694">RNA-binding</keyword>
<dbReference type="Pfam" id="PF15985">
    <property type="entry name" value="KH_6"/>
    <property type="match status" value="1"/>
</dbReference>
<evidence type="ECO:0000313" key="5">
    <source>
        <dbReference type="Proteomes" id="UP000738826"/>
    </source>
</evidence>